<reference evidence="1" key="2">
    <citation type="journal article" date="2015" name="Data Brief">
        <title>Shoot transcriptome of the giant reed, Arundo donax.</title>
        <authorList>
            <person name="Barrero R.A."/>
            <person name="Guerrero F.D."/>
            <person name="Moolhuijzen P."/>
            <person name="Goolsby J.A."/>
            <person name="Tidwell J."/>
            <person name="Bellgard S.E."/>
            <person name="Bellgard M.I."/>
        </authorList>
    </citation>
    <scope>NUCLEOTIDE SEQUENCE</scope>
    <source>
        <tissue evidence="1">Shoot tissue taken approximately 20 cm above the soil surface</tissue>
    </source>
</reference>
<protein>
    <submittedName>
        <fullName evidence="1">Uncharacterized protein</fullName>
    </submittedName>
</protein>
<reference evidence="1" key="1">
    <citation type="submission" date="2014-09" db="EMBL/GenBank/DDBJ databases">
        <authorList>
            <person name="Magalhaes I.L.F."/>
            <person name="Oliveira U."/>
            <person name="Santos F.R."/>
            <person name="Vidigal T.H.D.A."/>
            <person name="Brescovit A.D."/>
            <person name="Santos A.J."/>
        </authorList>
    </citation>
    <scope>NUCLEOTIDE SEQUENCE</scope>
    <source>
        <tissue evidence="1">Shoot tissue taken approximately 20 cm above the soil surface</tissue>
    </source>
</reference>
<evidence type="ECO:0000313" key="1">
    <source>
        <dbReference type="EMBL" id="JAE11092.1"/>
    </source>
</evidence>
<dbReference type="EMBL" id="GBRH01186804">
    <property type="protein sequence ID" value="JAE11092.1"/>
    <property type="molecule type" value="Transcribed_RNA"/>
</dbReference>
<organism evidence="1">
    <name type="scientific">Arundo donax</name>
    <name type="common">Giant reed</name>
    <name type="synonym">Donax arundinaceus</name>
    <dbReference type="NCBI Taxonomy" id="35708"/>
    <lineage>
        <taxon>Eukaryota</taxon>
        <taxon>Viridiplantae</taxon>
        <taxon>Streptophyta</taxon>
        <taxon>Embryophyta</taxon>
        <taxon>Tracheophyta</taxon>
        <taxon>Spermatophyta</taxon>
        <taxon>Magnoliopsida</taxon>
        <taxon>Liliopsida</taxon>
        <taxon>Poales</taxon>
        <taxon>Poaceae</taxon>
        <taxon>PACMAD clade</taxon>
        <taxon>Arundinoideae</taxon>
        <taxon>Arundineae</taxon>
        <taxon>Arundo</taxon>
    </lineage>
</organism>
<dbReference type="AlphaFoldDB" id="A0A0A9FFL4"/>
<name>A0A0A9FFL4_ARUDO</name>
<accession>A0A0A9FFL4</accession>
<proteinExistence type="predicted"/>
<sequence>MVLVVEREEVGHAQKVQHPVYLGGRRVARRPTRSILSHIRLWPPDTPLSVVVNL</sequence>